<sequence>MQTFSMGMDELKDPDSDGKEAISAATGNHIDLTGEDLKVAEQENNSHNNTSAENQSMNSRVSKQFNKLPENLMLNGRTPSGKPRLFVCQVCTRAFARQEHLTRHERSHTKEKPYCCGICNRKFSRRDLLLRHAHKIHGGHHGGTIIKQNTARENSNNRVHKCRQSGSAAASKAVASVNTVNVGTAMTPTLQHASPFLSTKGKRRASYSAQSERYVAPVQNEQLHRVDRVKFSTPELLPMNMMDYNLSNDDTKSGNSGDGGHWDGEGFMECVAPLDLNASSEFNMLDSDSWIYEYNNQNATTSGSVTAAGGPSPNDSPSGSGVDPRNSGAQFANASERTDEPYPKSVENCYAEKDKPREFSWTINEENGELQVKSLFMNRKTSAPLSRSVSNLSKSVDSQNKIALGGDGIRGIRDSSIGSNNSSTTHTTTTNATASTDDEWLSMANQTSNVPSSVAPLHATSGNLTARVLSEQFNRLEFDENGVGDLSNFAKDVQPIFGHFLQDEQYDVYNIPQSFFLTSDNDENLLDPAVGSANQPSTSANDNYTFYGLNYLTLSNISRASPSNLSASEDLPPSKLFTNELRQICLHSLKYYSNNCNDALGSDPVFISKEFVLPSCSELNGYLSYFQKYFNPHTAFIHPDFFQLDLMSLRHYINDGDGNGEEDSQYLQYSNIACLPLFVATVGSIYKPGCNSGTMELYEISRRVLHVYLERRKLQRQRAACKTFLKEMSHDNCQRIWLMQSLILSITFALFADYLERMDSEMIKRQVGAICSIIRDNFLKAISIDSHKFSSSGENLAFGNPCDYIFFESKIRCTLMVYKICQFLKIFYRVGSKLFLDEKDLDPVCIPDDESSWLSSSLLVPSDFMRKKYTVDFRKFYHSFTFNNIGMHSIPECLSSAMLYYEYNTSRLYPFHVFLTRIDTKKLEQNQEQLSQLDPDLKIVAAHENLNGDSITLKNCLMSMVFLTKIDVTFGSKIWNGKLKELFTSFLGPSSVNILTKGSYNLLTEFLVALNFSIKNVSHFLTLNENGTAIELDRANMSLFNCQGFYCNFLILIKFILDFERTPNFKLLCIFTELKKLANNLLIPKYSVMYPTEFAKFHNVPMSDNYSQSHLSSDSSAKFSTINANKAERLINNVLVHAFNDASFLNMSEQTTNEFLFNNNHRTFHPYSSPTAASLNSEEAEFKGPFSPRSNDNDFFPSKSSVDLLRYQNNNGLGGNVGYSTNLNKDESYIPKQDFFERYQLSDKYIVISKCFFTHIREMYAHCHIFKKMVTDFQQLENCVDEEREKLKTLRMDQEYCSEAAKVKNGSSGNLTNKFSKTQV</sequence>
<dbReference type="Gene3D" id="3.30.160.60">
    <property type="entry name" value="Classic Zinc Finger"/>
    <property type="match status" value="2"/>
</dbReference>
<evidence type="ECO:0000256" key="1">
    <source>
        <dbReference type="ARBA" id="ARBA00004123"/>
    </source>
</evidence>
<accession>A0A4C2E2X1</accession>
<dbReference type="GO" id="GO:0000978">
    <property type="term" value="F:RNA polymerase II cis-regulatory region sequence-specific DNA binding"/>
    <property type="evidence" value="ECO:0007669"/>
    <property type="project" value="InterPro"/>
</dbReference>
<keyword evidence="4 7" id="KW-0863">Zinc-finger</keyword>
<dbReference type="PANTHER" id="PTHR40626:SF28">
    <property type="entry name" value="REGULATORY PROTEIN ADR1"/>
    <property type="match status" value="1"/>
</dbReference>
<evidence type="ECO:0000256" key="6">
    <source>
        <dbReference type="ARBA" id="ARBA00023242"/>
    </source>
</evidence>
<feature type="compositionally biased region" description="Basic and acidic residues" evidence="8">
    <location>
        <begin position="9"/>
        <end position="20"/>
    </location>
</feature>
<evidence type="ECO:0000313" key="11">
    <source>
        <dbReference type="Proteomes" id="UP000301737"/>
    </source>
</evidence>
<evidence type="ECO:0000256" key="7">
    <source>
        <dbReference type="PROSITE-ProRule" id="PRU00042"/>
    </source>
</evidence>
<evidence type="ECO:0000256" key="4">
    <source>
        <dbReference type="ARBA" id="ARBA00022771"/>
    </source>
</evidence>
<evidence type="ECO:0000313" key="10">
    <source>
        <dbReference type="EMBL" id="GCE98261.1"/>
    </source>
</evidence>
<dbReference type="OrthoDB" id="10018191at2759"/>
<proteinExistence type="predicted"/>
<dbReference type="FunFam" id="3.30.160.60:FF:000145">
    <property type="entry name" value="Zinc finger protein 574"/>
    <property type="match status" value="1"/>
</dbReference>
<dbReference type="SUPFAM" id="SSF57667">
    <property type="entry name" value="beta-beta-alpha zinc fingers"/>
    <property type="match status" value="1"/>
</dbReference>
<dbReference type="SMART" id="SM00355">
    <property type="entry name" value="ZnF_C2H2"/>
    <property type="match status" value="2"/>
</dbReference>
<dbReference type="InterPro" id="IPR013087">
    <property type="entry name" value="Znf_C2H2_type"/>
</dbReference>
<dbReference type="Proteomes" id="UP000301737">
    <property type="component" value="Unassembled WGS sequence"/>
</dbReference>
<protein>
    <recommendedName>
        <fullName evidence="9">C2H2-type domain-containing protein</fullName>
    </recommendedName>
</protein>
<dbReference type="InterPro" id="IPR051059">
    <property type="entry name" value="VerF-like"/>
</dbReference>
<keyword evidence="5" id="KW-0862">Zinc</keyword>
<dbReference type="EMBL" id="BIMX01000004">
    <property type="protein sequence ID" value="GCE98261.1"/>
    <property type="molecule type" value="Genomic_DNA"/>
</dbReference>
<feature type="region of interest" description="Disordered" evidence="8">
    <location>
        <begin position="410"/>
        <end position="435"/>
    </location>
</feature>
<feature type="region of interest" description="Disordered" evidence="8">
    <location>
        <begin position="1"/>
        <end position="21"/>
    </location>
</feature>
<dbReference type="PROSITE" id="PS00028">
    <property type="entry name" value="ZINC_FINGER_C2H2_1"/>
    <property type="match status" value="2"/>
</dbReference>
<feature type="region of interest" description="Disordered" evidence="8">
    <location>
        <begin position="302"/>
        <end position="345"/>
    </location>
</feature>
<dbReference type="PROSITE" id="PS50157">
    <property type="entry name" value="ZINC_FINGER_C2H2_2"/>
    <property type="match status" value="2"/>
</dbReference>
<feature type="compositionally biased region" description="Low complexity" evidence="8">
    <location>
        <begin position="419"/>
        <end position="435"/>
    </location>
</feature>
<comment type="subcellular location">
    <subcellularLocation>
        <location evidence="1">Nucleus</location>
    </subcellularLocation>
</comment>
<keyword evidence="2" id="KW-0479">Metal-binding</keyword>
<dbReference type="GO" id="GO:0008270">
    <property type="term" value="F:zinc ion binding"/>
    <property type="evidence" value="ECO:0007669"/>
    <property type="project" value="UniProtKB-KW"/>
</dbReference>
<evidence type="ECO:0000256" key="5">
    <source>
        <dbReference type="ARBA" id="ARBA00022833"/>
    </source>
</evidence>
<feature type="domain" description="C2H2-type" evidence="9">
    <location>
        <begin position="114"/>
        <end position="142"/>
    </location>
</feature>
<feature type="domain" description="C2H2-type" evidence="9">
    <location>
        <begin position="86"/>
        <end position="113"/>
    </location>
</feature>
<dbReference type="GO" id="GO:0000981">
    <property type="term" value="F:DNA-binding transcription factor activity, RNA polymerase II-specific"/>
    <property type="evidence" value="ECO:0007669"/>
    <property type="project" value="InterPro"/>
</dbReference>
<evidence type="ECO:0000256" key="2">
    <source>
        <dbReference type="ARBA" id="ARBA00022723"/>
    </source>
</evidence>
<keyword evidence="11" id="KW-1185">Reference proteome</keyword>
<comment type="caution">
    <text evidence="10">The sequence shown here is derived from an EMBL/GenBank/DDBJ whole genome shotgun (WGS) entry which is preliminary data.</text>
</comment>
<evidence type="ECO:0000259" key="9">
    <source>
        <dbReference type="PROSITE" id="PS50157"/>
    </source>
</evidence>
<name>A0A4C2E2X1_9SACH</name>
<dbReference type="GO" id="GO:0000785">
    <property type="term" value="C:chromatin"/>
    <property type="evidence" value="ECO:0007669"/>
    <property type="project" value="TreeGrafter"/>
</dbReference>
<dbReference type="PANTHER" id="PTHR40626">
    <property type="entry name" value="MIP31509P"/>
    <property type="match status" value="1"/>
</dbReference>
<dbReference type="InterPro" id="IPR036236">
    <property type="entry name" value="Znf_C2H2_sf"/>
</dbReference>
<keyword evidence="6" id="KW-0539">Nucleus</keyword>
<dbReference type="GO" id="GO:0005634">
    <property type="term" value="C:nucleus"/>
    <property type="evidence" value="ECO:0007669"/>
    <property type="project" value="UniProtKB-SubCell"/>
</dbReference>
<dbReference type="Pfam" id="PF00096">
    <property type="entry name" value="zf-C2H2"/>
    <property type="match status" value="1"/>
</dbReference>
<evidence type="ECO:0000256" key="3">
    <source>
        <dbReference type="ARBA" id="ARBA00022737"/>
    </source>
</evidence>
<feature type="compositionally biased region" description="Low complexity" evidence="8">
    <location>
        <begin position="309"/>
        <end position="324"/>
    </location>
</feature>
<evidence type="ECO:0000256" key="8">
    <source>
        <dbReference type="SAM" id="MobiDB-lite"/>
    </source>
</evidence>
<gene>
    <name evidence="10" type="ORF">ZYGM_004032</name>
</gene>
<keyword evidence="3" id="KW-0677">Repeat</keyword>
<organism evidence="10 11">
    <name type="scientific">Zygosaccharomyces mellis</name>
    <dbReference type="NCBI Taxonomy" id="42258"/>
    <lineage>
        <taxon>Eukaryota</taxon>
        <taxon>Fungi</taxon>
        <taxon>Dikarya</taxon>
        <taxon>Ascomycota</taxon>
        <taxon>Saccharomycotina</taxon>
        <taxon>Saccharomycetes</taxon>
        <taxon>Saccharomycetales</taxon>
        <taxon>Saccharomycetaceae</taxon>
        <taxon>Zygosaccharomyces</taxon>
    </lineage>
</organism>
<reference evidence="10 11" key="1">
    <citation type="submission" date="2019-01" db="EMBL/GenBank/DDBJ databases">
        <title>Draft Genome Sequencing of Zygosaccharomyces mellis Ca-7.</title>
        <authorList>
            <person name="Shiwa Y."/>
            <person name="Kanesaki Y."/>
            <person name="Ishige T."/>
            <person name="Mura K."/>
            <person name="Hori T."/>
            <person name="Tamura T."/>
        </authorList>
    </citation>
    <scope>NUCLEOTIDE SEQUENCE [LARGE SCALE GENOMIC DNA]</scope>
    <source>
        <strain evidence="10 11">Ca-7</strain>
    </source>
</reference>